<organism evidence="1 2">
    <name type="scientific">Molossus molossus</name>
    <name type="common">Pallas' mastiff bat</name>
    <name type="synonym">Vespertilio molossus</name>
    <dbReference type="NCBI Taxonomy" id="27622"/>
    <lineage>
        <taxon>Eukaryota</taxon>
        <taxon>Metazoa</taxon>
        <taxon>Chordata</taxon>
        <taxon>Craniata</taxon>
        <taxon>Vertebrata</taxon>
        <taxon>Euteleostomi</taxon>
        <taxon>Mammalia</taxon>
        <taxon>Eutheria</taxon>
        <taxon>Laurasiatheria</taxon>
        <taxon>Chiroptera</taxon>
        <taxon>Yangochiroptera</taxon>
        <taxon>Molossidae</taxon>
        <taxon>Molossus</taxon>
    </lineage>
</organism>
<gene>
    <name evidence="1" type="ORF">HJG59_008944</name>
</gene>
<dbReference type="EMBL" id="JACASF010000014">
    <property type="protein sequence ID" value="KAF6433896.1"/>
    <property type="molecule type" value="Genomic_DNA"/>
</dbReference>
<keyword evidence="2" id="KW-1185">Reference proteome</keyword>
<name>A0A7J8EEZ5_MOLMO</name>
<sequence length="132" mass="15069">MRVRMCNHPPPKLSTEDTNKRLSLPADFWLPEGYLEKLTLNSPIFDKPLSRHLCCVSHCFVAWPTATGRRCYTETSSPIILISERGELKLADFGLAQAKSITMKTDSNEVVMLWYQPLPQHSASVQRLLHPY</sequence>
<accession>A0A7J8EEZ5</accession>
<dbReference type="AlphaFoldDB" id="A0A7J8EEZ5"/>
<protein>
    <submittedName>
        <fullName evidence="1">Uncharacterized protein</fullName>
    </submittedName>
</protein>
<reference evidence="1 2" key="1">
    <citation type="journal article" date="2020" name="Nature">
        <title>Six reference-quality genomes reveal evolution of bat adaptations.</title>
        <authorList>
            <person name="Jebb D."/>
            <person name="Huang Z."/>
            <person name="Pippel M."/>
            <person name="Hughes G.M."/>
            <person name="Lavrichenko K."/>
            <person name="Devanna P."/>
            <person name="Winkler S."/>
            <person name="Jermiin L.S."/>
            <person name="Skirmuntt E.C."/>
            <person name="Katzourakis A."/>
            <person name="Burkitt-Gray L."/>
            <person name="Ray D.A."/>
            <person name="Sullivan K.A.M."/>
            <person name="Roscito J.G."/>
            <person name="Kirilenko B.M."/>
            <person name="Davalos L.M."/>
            <person name="Corthals A.P."/>
            <person name="Power M.L."/>
            <person name="Jones G."/>
            <person name="Ransome R.D."/>
            <person name="Dechmann D.K.N."/>
            <person name="Locatelli A.G."/>
            <person name="Puechmaille S.J."/>
            <person name="Fedrigo O."/>
            <person name="Jarvis E.D."/>
            <person name="Hiller M."/>
            <person name="Vernes S.C."/>
            <person name="Myers E.W."/>
            <person name="Teeling E.C."/>
        </authorList>
    </citation>
    <scope>NUCLEOTIDE SEQUENCE [LARGE SCALE GENOMIC DNA]</scope>
    <source>
        <strain evidence="1">MMolMol1</strain>
        <tissue evidence="1">Muscle</tissue>
    </source>
</reference>
<comment type="caution">
    <text evidence="1">The sequence shown here is derived from an EMBL/GenBank/DDBJ whole genome shotgun (WGS) entry which is preliminary data.</text>
</comment>
<evidence type="ECO:0000313" key="2">
    <source>
        <dbReference type="Proteomes" id="UP000550707"/>
    </source>
</evidence>
<dbReference type="Proteomes" id="UP000550707">
    <property type="component" value="Unassembled WGS sequence"/>
</dbReference>
<proteinExistence type="predicted"/>
<evidence type="ECO:0000313" key="1">
    <source>
        <dbReference type="EMBL" id="KAF6433896.1"/>
    </source>
</evidence>
<dbReference type="InParanoid" id="A0A7J8EEZ5"/>